<proteinExistence type="predicted"/>
<dbReference type="EMBL" id="AXCN02000807">
    <property type="status" value="NOT_ANNOTATED_CDS"/>
    <property type="molecule type" value="Genomic_DNA"/>
</dbReference>
<reference evidence="3" key="1">
    <citation type="submission" date="2014-01" db="EMBL/GenBank/DDBJ databases">
        <title>The Genome Sequence of Anopheles farauti FAR1 (V2).</title>
        <authorList>
            <consortium name="The Broad Institute Genomics Platform"/>
            <person name="Neafsey D.E."/>
            <person name="Besansky N."/>
            <person name="Howell P."/>
            <person name="Walton C."/>
            <person name="Young S.K."/>
            <person name="Zeng Q."/>
            <person name="Gargeya S."/>
            <person name="Fitzgerald M."/>
            <person name="Haas B."/>
            <person name="Abouelleil A."/>
            <person name="Allen A.W."/>
            <person name="Alvarado L."/>
            <person name="Arachchi H.M."/>
            <person name="Berlin A.M."/>
            <person name="Chapman S.B."/>
            <person name="Gainer-Dewar J."/>
            <person name="Goldberg J."/>
            <person name="Griggs A."/>
            <person name="Gujja S."/>
            <person name="Hansen M."/>
            <person name="Howarth C."/>
            <person name="Imamovic A."/>
            <person name="Ireland A."/>
            <person name="Larimer J."/>
            <person name="McCowan C."/>
            <person name="Murphy C."/>
            <person name="Pearson M."/>
            <person name="Poon T.W."/>
            <person name="Priest M."/>
            <person name="Roberts A."/>
            <person name="Saif S."/>
            <person name="Shea T."/>
            <person name="Sisk P."/>
            <person name="Sykes S."/>
            <person name="Wortman J."/>
            <person name="Nusbaum C."/>
            <person name="Birren B."/>
        </authorList>
    </citation>
    <scope>NUCLEOTIDE SEQUENCE [LARGE SCALE GENOMIC DNA]</scope>
    <source>
        <strain evidence="3">FAR1</strain>
    </source>
</reference>
<evidence type="ECO:0000256" key="1">
    <source>
        <dbReference type="SAM" id="MobiDB-lite"/>
    </source>
</evidence>
<feature type="region of interest" description="Disordered" evidence="1">
    <location>
        <begin position="214"/>
        <end position="234"/>
    </location>
</feature>
<dbReference type="Proteomes" id="UP000075886">
    <property type="component" value="Unassembled WGS sequence"/>
</dbReference>
<dbReference type="VEuPathDB" id="VectorBase:AFAF014705"/>
<evidence type="ECO:0000313" key="3">
    <source>
        <dbReference type="Proteomes" id="UP000075886"/>
    </source>
</evidence>
<evidence type="ECO:0000313" key="2">
    <source>
        <dbReference type="EnsemblMetazoa" id="AFAF014705-PA"/>
    </source>
</evidence>
<feature type="compositionally biased region" description="Low complexity" evidence="1">
    <location>
        <begin position="109"/>
        <end position="120"/>
    </location>
</feature>
<reference evidence="2" key="2">
    <citation type="submission" date="2020-05" db="UniProtKB">
        <authorList>
            <consortium name="EnsemblMetazoa"/>
        </authorList>
    </citation>
    <scope>IDENTIFICATION</scope>
    <source>
        <strain evidence="2">FAR1</strain>
    </source>
</reference>
<feature type="compositionally biased region" description="Acidic residues" evidence="1">
    <location>
        <begin position="130"/>
        <end position="151"/>
    </location>
</feature>
<feature type="compositionally biased region" description="Basic residues" evidence="1">
    <location>
        <begin position="224"/>
        <end position="234"/>
    </location>
</feature>
<name>A0A182QQ92_9DIPT</name>
<feature type="region of interest" description="Disordered" evidence="1">
    <location>
        <begin position="1"/>
        <end position="41"/>
    </location>
</feature>
<accession>A0A182QQ92</accession>
<dbReference type="EnsemblMetazoa" id="AFAF014705-RA">
    <property type="protein sequence ID" value="AFAF014705-PA"/>
    <property type="gene ID" value="AFAF014705"/>
</dbReference>
<feature type="region of interest" description="Disordered" evidence="1">
    <location>
        <begin position="101"/>
        <end position="196"/>
    </location>
</feature>
<protein>
    <submittedName>
        <fullName evidence="2">Uncharacterized protein</fullName>
    </submittedName>
</protein>
<keyword evidence="3" id="KW-1185">Reference proteome</keyword>
<feature type="compositionally biased region" description="Polar residues" evidence="1">
    <location>
        <begin position="168"/>
        <end position="187"/>
    </location>
</feature>
<dbReference type="AlphaFoldDB" id="A0A182QQ92"/>
<organism evidence="2 3">
    <name type="scientific">Anopheles farauti</name>
    <dbReference type="NCBI Taxonomy" id="69004"/>
    <lineage>
        <taxon>Eukaryota</taxon>
        <taxon>Metazoa</taxon>
        <taxon>Ecdysozoa</taxon>
        <taxon>Arthropoda</taxon>
        <taxon>Hexapoda</taxon>
        <taxon>Insecta</taxon>
        <taxon>Pterygota</taxon>
        <taxon>Neoptera</taxon>
        <taxon>Endopterygota</taxon>
        <taxon>Diptera</taxon>
        <taxon>Nematocera</taxon>
        <taxon>Culicoidea</taxon>
        <taxon>Culicidae</taxon>
        <taxon>Anophelinae</taxon>
        <taxon>Anopheles</taxon>
    </lineage>
</organism>
<sequence length="234" mass="25512">MNPLPARGVENGGDTTTTTTTSPAPETYAREETRHGPAKSKGMIGLWNAAAGIHRRCDLFAGQAPGMFEEEASRNVWMEAGGSGPARQRYVFGTRPIHHSTVTPRFRHTATSAVPPSATTSDERKRLDGGDEEDDDNDDEDDEEQEDDGEENRDGCGGGDDDDDDGSCFTTISEASRVRMSSRTALGTGNKRKSRWRRRTNKFGVLSVTSLFEDGANRSTGNGKHSKRCSGHFR</sequence>